<proteinExistence type="predicted"/>
<sequence>MVYLADVGQRTKEENGANKGKALKIGHDHALVRYIENKIGKEKYSPDAVIGEIKAKGLKFSVEICTKTLYNYIDNNLFLNISNEDLPVKKDGKKRTYKRISQVALNNKKGRSIEERPKEIEQRAEYGHWCRFSN</sequence>
<gene>
    <name evidence="1" type="ORF">SDC9_172840</name>
</gene>
<accession>A0A645GET7</accession>
<reference evidence="1" key="1">
    <citation type="submission" date="2019-08" db="EMBL/GenBank/DDBJ databases">
        <authorList>
            <person name="Kucharzyk K."/>
            <person name="Murdoch R.W."/>
            <person name="Higgins S."/>
            <person name="Loffler F."/>
        </authorList>
    </citation>
    <scope>NUCLEOTIDE SEQUENCE</scope>
</reference>
<organism evidence="1">
    <name type="scientific">bioreactor metagenome</name>
    <dbReference type="NCBI Taxonomy" id="1076179"/>
    <lineage>
        <taxon>unclassified sequences</taxon>
        <taxon>metagenomes</taxon>
        <taxon>ecological metagenomes</taxon>
    </lineage>
</organism>
<name>A0A645GET7_9ZZZZ</name>
<comment type="caution">
    <text evidence="1">The sequence shown here is derived from an EMBL/GenBank/DDBJ whole genome shotgun (WGS) entry which is preliminary data.</text>
</comment>
<dbReference type="AlphaFoldDB" id="A0A645GET7"/>
<evidence type="ECO:0000313" key="1">
    <source>
        <dbReference type="EMBL" id="MPN25431.1"/>
    </source>
</evidence>
<dbReference type="EMBL" id="VSSQ01074604">
    <property type="protein sequence ID" value="MPN25431.1"/>
    <property type="molecule type" value="Genomic_DNA"/>
</dbReference>
<protein>
    <submittedName>
        <fullName evidence="1">IS30 family transposase ISCth2</fullName>
    </submittedName>
</protein>